<name>A0A2H0W3Y2_9BACT</name>
<protein>
    <submittedName>
        <fullName evidence="1">Uncharacterized protein</fullName>
    </submittedName>
</protein>
<reference evidence="2" key="1">
    <citation type="submission" date="2017-09" db="EMBL/GenBank/DDBJ databases">
        <title>Depth-based differentiation of microbial function through sediment-hosted aquifers and enrichment of novel symbionts in the deep terrestrial subsurface.</title>
        <authorList>
            <person name="Probst A.J."/>
            <person name="Ladd B."/>
            <person name="Jarett J.K."/>
            <person name="Geller-Mcgrath D.E."/>
            <person name="Sieber C.M.K."/>
            <person name="Emerson J.B."/>
            <person name="Anantharaman K."/>
            <person name="Thomas B.C."/>
            <person name="Malmstrom R."/>
            <person name="Stieglmeier M."/>
            <person name="Klingl A."/>
            <person name="Woyke T."/>
            <person name="Ryan C.M."/>
            <person name="Banfield J.F."/>
        </authorList>
    </citation>
    <scope>NUCLEOTIDE SEQUENCE [LARGE SCALE GENOMIC DNA]</scope>
</reference>
<proteinExistence type="predicted"/>
<evidence type="ECO:0000313" key="1">
    <source>
        <dbReference type="EMBL" id="PIS06062.1"/>
    </source>
</evidence>
<evidence type="ECO:0000313" key="2">
    <source>
        <dbReference type="Proteomes" id="UP000229056"/>
    </source>
</evidence>
<comment type="caution">
    <text evidence="1">The sequence shown here is derived from an EMBL/GenBank/DDBJ whole genome shotgun (WGS) entry which is preliminary data.</text>
</comment>
<gene>
    <name evidence="1" type="ORF">COT80_04845</name>
</gene>
<dbReference type="AlphaFoldDB" id="A0A2H0W3Y2"/>
<sequence length="76" mass="8413">MTQIDPKDVINQADILLDDINLTNAQFANKTNKIISDVNAGFKAMDKINNDLEKVESQALADIDGQIIDHLSKTED</sequence>
<dbReference type="Proteomes" id="UP000229056">
    <property type="component" value="Unassembled WGS sequence"/>
</dbReference>
<dbReference type="EMBL" id="PEZY01000012">
    <property type="protein sequence ID" value="PIS06062.1"/>
    <property type="molecule type" value="Genomic_DNA"/>
</dbReference>
<organism evidence="1 2">
    <name type="scientific">Candidatus Buchananbacteria bacterium CG10_big_fil_rev_8_21_14_0_10_33_19</name>
    <dbReference type="NCBI Taxonomy" id="1974525"/>
    <lineage>
        <taxon>Bacteria</taxon>
        <taxon>Candidatus Buchananiibacteriota</taxon>
    </lineage>
</organism>
<accession>A0A2H0W3Y2</accession>